<dbReference type="AlphaFoldDB" id="A0A438FC61"/>
<gene>
    <name evidence="3" type="primary">PCMP-E84_2</name>
    <name evidence="3" type="ORF">CK203_113365</name>
</gene>
<dbReference type="Pfam" id="PF01535">
    <property type="entry name" value="PPR"/>
    <property type="match status" value="4"/>
</dbReference>
<dbReference type="FunFam" id="1.25.40.10:FF:001174">
    <property type="entry name" value="Pentatricopeptide repeat-containing protein At3g49740"/>
    <property type="match status" value="1"/>
</dbReference>
<dbReference type="Proteomes" id="UP000288805">
    <property type="component" value="Unassembled WGS sequence"/>
</dbReference>
<dbReference type="Pfam" id="PF20431">
    <property type="entry name" value="E_motif"/>
    <property type="match status" value="1"/>
</dbReference>
<feature type="repeat" description="PPR" evidence="2">
    <location>
        <begin position="640"/>
        <end position="675"/>
    </location>
</feature>
<name>A0A438FC61_VITVI</name>
<dbReference type="PANTHER" id="PTHR47926">
    <property type="entry name" value="PENTATRICOPEPTIDE REPEAT-CONTAINING PROTEIN"/>
    <property type="match status" value="1"/>
</dbReference>
<evidence type="ECO:0000313" key="3">
    <source>
        <dbReference type="EMBL" id="RVW57577.1"/>
    </source>
</evidence>
<protein>
    <submittedName>
        <fullName evidence="3">Pentatricopeptide repeat-containing protein</fullName>
    </submittedName>
</protein>
<organism evidence="3 4">
    <name type="scientific">Vitis vinifera</name>
    <name type="common">Grape</name>
    <dbReference type="NCBI Taxonomy" id="29760"/>
    <lineage>
        <taxon>Eukaryota</taxon>
        <taxon>Viridiplantae</taxon>
        <taxon>Streptophyta</taxon>
        <taxon>Embryophyta</taxon>
        <taxon>Tracheophyta</taxon>
        <taxon>Spermatophyta</taxon>
        <taxon>Magnoliopsida</taxon>
        <taxon>eudicotyledons</taxon>
        <taxon>Gunneridae</taxon>
        <taxon>Pentapetalae</taxon>
        <taxon>rosids</taxon>
        <taxon>Vitales</taxon>
        <taxon>Vitaceae</taxon>
        <taxon>Viteae</taxon>
        <taxon>Vitis</taxon>
    </lineage>
</organism>
<feature type="repeat" description="PPR" evidence="2">
    <location>
        <begin position="335"/>
        <end position="369"/>
    </location>
</feature>
<dbReference type="PROSITE" id="PS51375">
    <property type="entry name" value="PPR"/>
    <property type="match status" value="5"/>
</dbReference>
<feature type="repeat" description="PPR" evidence="2">
    <location>
        <begin position="604"/>
        <end position="638"/>
    </location>
</feature>
<dbReference type="GO" id="GO:0003723">
    <property type="term" value="F:RNA binding"/>
    <property type="evidence" value="ECO:0007669"/>
    <property type="project" value="InterPro"/>
</dbReference>
<dbReference type="InterPro" id="IPR011990">
    <property type="entry name" value="TPR-like_helical_dom_sf"/>
</dbReference>
<comment type="caution">
    <text evidence="3">The sequence shown here is derived from an EMBL/GenBank/DDBJ whole genome shotgun (WGS) entry which is preliminary data.</text>
</comment>
<dbReference type="GO" id="GO:0009451">
    <property type="term" value="P:RNA modification"/>
    <property type="evidence" value="ECO:0007669"/>
    <property type="project" value="InterPro"/>
</dbReference>
<dbReference type="EMBL" id="QGNW01001051">
    <property type="protein sequence ID" value="RVW57577.1"/>
    <property type="molecule type" value="Genomic_DNA"/>
</dbReference>
<dbReference type="InterPro" id="IPR002885">
    <property type="entry name" value="PPR_rpt"/>
</dbReference>
<dbReference type="FunFam" id="1.25.40.10:FF:001786">
    <property type="entry name" value="Os11g0433100 protein"/>
    <property type="match status" value="1"/>
</dbReference>
<proteinExistence type="predicted"/>
<sequence>MPPRRRLRAEIRCADDLQPVKERFSDGHSLKGCKRLHTRGRMLAGHYARPAQMASSQERSWHFNGILPRGCLLSTRFLMKLPCYMEYINIVKTTKNAAEQLIKINQLLAELTRSHHNSASVQLFVQIHSSNYLKPDHFTLSSTLTACANLRNAASGNQLHAYSIQTGLKAYTHVGNTLLSFYAKSKDLVSVQRVFNEIENPDVYSWTTLLSACTKLGQIGYACHLFNQTPRMIPVVWNAIITGCAENKHTEIALNLFREMHQLGVRHDKYTFASVLSLCSLELLDFGREVHTLVIKTGFLVRASVINALLTMYFNSGKVADAYEVFEEAESTVHDDITFNVMIGGLASVGRDEEALIMFKEMQEACLRPTELTFVSVMSSCSSARVSHQVHAQAIKMGFEACTPVSNAAMTMYSSCGNLHAVHMVFDRLEEKDLISWNIIIMNYAQGNFYRLAILAFLQMQRAGIEPDEFTIGSLLASSESLEIVKMFQALVSKNGLNSKIEVSNALVSAFSKHGQIEQAYQGLEQFYELLMSTLKPNAYTLSIVLSICASISALRHGKQIHGYILRSGVFSVTSLGNALITMYAKCGDLDWSLRIFNVMNGRDIVSWNAMISAYAQHGKGKEAVHFFKAMQDSGGVKPDQATFTAVLSACSHAGLVDDGTRIFNSMVNDYGFEPGADHLSCIVDLLGRAGYLEEAERLINSKHLKIVSSIWWTLFSACAAHGNLRLGRIVAGFLLEIEQNDPAVYVLLSNIYAAAGQWEEAANTRDLMQKTRVAKQPGCSWIGS</sequence>
<evidence type="ECO:0000313" key="4">
    <source>
        <dbReference type="Proteomes" id="UP000288805"/>
    </source>
</evidence>
<reference evidence="3 4" key="1">
    <citation type="journal article" date="2018" name="PLoS Genet.">
        <title>Population sequencing reveals clonal diversity and ancestral inbreeding in the grapevine cultivar Chardonnay.</title>
        <authorList>
            <person name="Roach M.J."/>
            <person name="Johnson D.L."/>
            <person name="Bohlmann J."/>
            <person name="van Vuuren H.J."/>
            <person name="Jones S.J."/>
            <person name="Pretorius I.S."/>
            <person name="Schmidt S.A."/>
            <person name="Borneman A.R."/>
        </authorList>
    </citation>
    <scope>NUCLEOTIDE SEQUENCE [LARGE SCALE GENOMIC DNA]</scope>
    <source>
        <strain evidence="4">cv. Chardonnay</strain>
        <tissue evidence="3">Leaf</tissue>
    </source>
</reference>
<feature type="repeat" description="PPR" evidence="2">
    <location>
        <begin position="433"/>
        <end position="467"/>
    </location>
</feature>
<dbReference type="Pfam" id="PF13041">
    <property type="entry name" value="PPR_2"/>
    <property type="match status" value="2"/>
</dbReference>
<dbReference type="InterPro" id="IPR046960">
    <property type="entry name" value="PPR_At4g14850-like_plant"/>
</dbReference>
<dbReference type="InterPro" id="IPR046848">
    <property type="entry name" value="E_motif"/>
</dbReference>
<evidence type="ECO:0000256" key="1">
    <source>
        <dbReference type="ARBA" id="ARBA00022737"/>
    </source>
</evidence>
<dbReference type="FunFam" id="1.25.40.10:FF:000196">
    <property type="entry name" value="Pentatricopeptide repeat-containing protein At4g14850"/>
    <property type="match status" value="1"/>
</dbReference>
<feature type="repeat" description="PPR" evidence="2">
    <location>
        <begin position="233"/>
        <end position="267"/>
    </location>
</feature>
<keyword evidence="1" id="KW-0677">Repeat</keyword>
<accession>A0A438FC61</accession>
<dbReference type="Gene3D" id="1.25.40.10">
    <property type="entry name" value="Tetratricopeptide repeat domain"/>
    <property type="match status" value="5"/>
</dbReference>
<dbReference type="PANTHER" id="PTHR47926:SF471">
    <property type="entry name" value="DYW DOMAIN-CONTAINING PROTEIN"/>
    <property type="match status" value="1"/>
</dbReference>
<evidence type="ECO:0000256" key="2">
    <source>
        <dbReference type="PROSITE-ProRule" id="PRU00708"/>
    </source>
</evidence>
<dbReference type="NCBIfam" id="TIGR00756">
    <property type="entry name" value="PPR"/>
    <property type="match status" value="5"/>
</dbReference>